<dbReference type="EMBL" id="CP060713">
    <property type="protein sequence ID" value="QNN54289.1"/>
    <property type="molecule type" value="Genomic_DNA"/>
</dbReference>
<gene>
    <name evidence="8" type="ORF">H9L09_08100</name>
</gene>
<evidence type="ECO:0000256" key="6">
    <source>
        <dbReference type="SAM" id="Phobius"/>
    </source>
</evidence>
<feature type="transmembrane region" description="Helical" evidence="6">
    <location>
        <begin position="159"/>
        <end position="179"/>
    </location>
</feature>
<evidence type="ECO:0000313" key="9">
    <source>
        <dbReference type="Proteomes" id="UP000515947"/>
    </source>
</evidence>
<dbReference type="RefSeq" id="WP_187580129.1">
    <property type="nucleotide sequence ID" value="NZ_CP060713.1"/>
</dbReference>
<dbReference type="PANTHER" id="PTHR32322:SF2">
    <property type="entry name" value="EAMA DOMAIN-CONTAINING PROTEIN"/>
    <property type="match status" value="1"/>
</dbReference>
<feature type="transmembrane region" description="Helical" evidence="6">
    <location>
        <begin position="264"/>
        <end position="284"/>
    </location>
</feature>
<feature type="transmembrane region" description="Helical" evidence="6">
    <location>
        <begin position="76"/>
        <end position="96"/>
    </location>
</feature>
<reference evidence="8 9" key="1">
    <citation type="submission" date="2020-08" db="EMBL/GenBank/DDBJ databases">
        <title>Genome sequence of Nocardioides mesophilus KACC 16243T.</title>
        <authorList>
            <person name="Hyun D.-W."/>
            <person name="Bae J.-W."/>
        </authorList>
    </citation>
    <scope>NUCLEOTIDE SEQUENCE [LARGE SCALE GENOMIC DNA]</scope>
    <source>
        <strain evidence="8 9">KACC 16243</strain>
    </source>
</reference>
<keyword evidence="3 6" id="KW-0812">Transmembrane</keyword>
<protein>
    <submittedName>
        <fullName evidence="8">EamA family transporter</fullName>
    </submittedName>
</protein>
<sequence length="322" mass="33660">MSRRAPDPSSVTTGLVLVSTGALLFIVNAGVSRVALRAGVDPVTLTTVRVTGTAVLLLVVAALLRPDALRPPTGRLGLLIVAHGLIGVAALQWTYFVAIDRLPVGMALLLEYQAPILVAVWARVVQKEHVRSRMWVGLALAMVGLAAATGIGQGLAFDLVGVAAGLGAAVCFAAYFLIGEHGVDRLDPVRVILWSFLVATVAMNLVSPITAFPSGLLTDKVSMLGRLAEHQAPVWALLVWVVVLGTLVPFGVELTALRHLPATTVTMVAMLEPVGVAALGWVWFYETLDAIAVAGGVAVVVGILLAQSARRSPALIEPPHLA</sequence>
<feature type="transmembrane region" description="Helical" evidence="6">
    <location>
        <begin position="191"/>
        <end position="212"/>
    </location>
</feature>
<feature type="domain" description="EamA" evidence="7">
    <location>
        <begin position="161"/>
        <end position="305"/>
    </location>
</feature>
<keyword evidence="5 6" id="KW-0472">Membrane</keyword>
<feature type="transmembrane region" description="Helical" evidence="6">
    <location>
        <begin position="134"/>
        <end position="153"/>
    </location>
</feature>
<dbReference type="InterPro" id="IPR037185">
    <property type="entry name" value="EmrE-like"/>
</dbReference>
<feature type="transmembrane region" description="Helical" evidence="6">
    <location>
        <begin position="232"/>
        <end position="252"/>
    </location>
</feature>
<organism evidence="8 9">
    <name type="scientific">Nocardioides mesophilus</name>
    <dbReference type="NCBI Taxonomy" id="433659"/>
    <lineage>
        <taxon>Bacteria</taxon>
        <taxon>Bacillati</taxon>
        <taxon>Actinomycetota</taxon>
        <taxon>Actinomycetes</taxon>
        <taxon>Propionibacteriales</taxon>
        <taxon>Nocardioidaceae</taxon>
        <taxon>Nocardioides</taxon>
    </lineage>
</organism>
<dbReference type="Proteomes" id="UP000515947">
    <property type="component" value="Chromosome"/>
</dbReference>
<dbReference type="InterPro" id="IPR000620">
    <property type="entry name" value="EamA_dom"/>
</dbReference>
<dbReference type="Gene3D" id="1.10.3730.20">
    <property type="match status" value="1"/>
</dbReference>
<dbReference type="Pfam" id="PF00892">
    <property type="entry name" value="EamA"/>
    <property type="match status" value="2"/>
</dbReference>
<evidence type="ECO:0000256" key="1">
    <source>
        <dbReference type="ARBA" id="ARBA00004141"/>
    </source>
</evidence>
<keyword evidence="9" id="KW-1185">Reference proteome</keyword>
<proteinExistence type="inferred from homology"/>
<evidence type="ECO:0000256" key="5">
    <source>
        <dbReference type="ARBA" id="ARBA00023136"/>
    </source>
</evidence>
<dbReference type="PANTHER" id="PTHR32322">
    <property type="entry name" value="INNER MEMBRANE TRANSPORTER"/>
    <property type="match status" value="1"/>
</dbReference>
<feature type="transmembrane region" description="Helical" evidence="6">
    <location>
        <begin position="102"/>
        <end position="122"/>
    </location>
</feature>
<feature type="transmembrane region" description="Helical" evidence="6">
    <location>
        <begin position="43"/>
        <end position="64"/>
    </location>
</feature>
<dbReference type="SUPFAM" id="SSF103481">
    <property type="entry name" value="Multidrug resistance efflux transporter EmrE"/>
    <property type="match status" value="2"/>
</dbReference>
<feature type="domain" description="EamA" evidence="7">
    <location>
        <begin position="13"/>
        <end position="146"/>
    </location>
</feature>
<dbReference type="AlphaFoldDB" id="A0A7G9RFB4"/>
<feature type="transmembrane region" description="Helical" evidence="6">
    <location>
        <begin position="290"/>
        <end position="306"/>
    </location>
</feature>
<evidence type="ECO:0000256" key="4">
    <source>
        <dbReference type="ARBA" id="ARBA00022989"/>
    </source>
</evidence>
<dbReference type="InterPro" id="IPR050638">
    <property type="entry name" value="AA-Vitamin_Transporters"/>
</dbReference>
<comment type="similarity">
    <text evidence="2">Belongs to the EamA transporter family.</text>
</comment>
<dbReference type="GO" id="GO:0016020">
    <property type="term" value="C:membrane"/>
    <property type="evidence" value="ECO:0007669"/>
    <property type="project" value="UniProtKB-SubCell"/>
</dbReference>
<name>A0A7G9RFB4_9ACTN</name>
<evidence type="ECO:0000256" key="3">
    <source>
        <dbReference type="ARBA" id="ARBA00022692"/>
    </source>
</evidence>
<feature type="transmembrane region" description="Helical" evidence="6">
    <location>
        <begin position="12"/>
        <end position="31"/>
    </location>
</feature>
<evidence type="ECO:0000313" key="8">
    <source>
        <dbReference type="EMBL" id="QNN54289.1"/>
    </source>
</evidence>
<dbReference type="KEGG" id="nmes:H9L09_08100"/>
<accession>A0A7G9RFB4</accession>
<evidence type="ECO:0000256" key="2">
    <source>
        <dbReference type="ARBA" id="ARBA00007362"/>
    </source>
</evidence>
<keyword evidence="4 6" id="KW-1133">Transmembrane helix</keyword>
<comment type="subcellular location">
    <subcellularLocation>
        <location evidence="1">Membrane</location>
        <topology evidence="1">Multi-pass membrane protein</topology>
    </subcellularLocation>
</comment>
<evidence type="ECO:0000259" key="7">
    <source>
        <dbReference type="Pfam" id="PF00892"/>
    </source>
</evidence>